<feature type="chain" id="PRO_5043396400" evidence="5">
    <location>
        <begin position="25"/>
        <end position="380"/>
    </location>
</feature>
<evidence type="ECO:0000256" key="4">
    <source>
        <dbReference type="SAM" id="Phobius"/>
    </source>
</evidence>
<keyword evidence="2 5" id="KW-0732">Signal</keyword>
<dbReference type="SUPFAM" id="SSF52058">
    <property type="entry name" value="L domain-like"/>
    <property type="match status" value="1"/>
</dbReference>
<reference evidence="6 7" key="1">
    <citation type="submission" date="2022-12" db="EMBL/GenBank/DDBJ databases">
        <title>Chromosome-level genome assembly of true bugs.</title>
        <authorList>
            <person name="Ma L."/>
            <person name="Li H."/>
        </authorList>
    </citation>
    <scope>NUCLEOTIDE SEQUENCE [LARGE SCALE GENOMIC DNA]</scope>
    <source>
        <strain evidence="6">Lab_2022b</strain>
    </source>
</reference>
<dbReference type="AlphaFoldDB" id="A0AAW1D6H3"/>
<dbReference type="PANTHER" id="PTHR24369">
    <property type="entry name" value="ANTIGEN BSP, PUTATIVE-RELATED"/>
    <property type="match status" value="1"/>
</dbReference>
<keyword evidence="3" id="KW-0677">Repeat</keyword>
<dbReference type="PANTHER" id="PTHR24369:SF210">
    <property type="entry name" value="CHAOPTIN-RELATED"/>
    <property type="match status" value="1"/>
</dbReference>
<gene>
    <name evidence="6" type="ORF">O3M35_008309</name>
</gene>
<keyword evidence="1" id="KW-0433">Leucine-rich repeat</keyword>
<name>A0AAW1D6H3_9HEMI</name>
<feature type="signal peptide" evidence="5">
    <location>
        <begin position="1"/>
        <end position="24"/>
    </location>
</feature>
<proteinExistence type="predicted"/>
<dbReference type="InterPro" id="IPR032675">
    <property type="entry name" value="LRR_dom_sf"/>
</dbReference>
<dbReference type="Proteomes" id="UP001461498">
    <property type="component" value="Unassembled WGS sequence"/>
</dbReference>
<dbReference type="InterPro" id="IPR050541">
    <property type="entry name" value="LRR_TM_domain-containing"/>
</dbReference>
<keyword evidence="4" id="KW-1133">Transmembrane helix</keyword>
<evidence type="ECO:0000256" key="1">
    <source>
        <dbReference type="ARBA" id="ARBA00022614"/>
    </source>
</evidence>
<keyword evidence="4" id="KW-0812">Transmembrane</keyword>
<dbReference type="EMBL" id="JAPXFL010000005">
    <property type="protein sequence ID" value="KAK9506356.1"/>
    <property type="molecule type" value="Genomic_DNA"/>
</dbReference>
<dbReference type="GO" id="GO:0005886">
    <property type="term" value="C:plasma membrane"/>
    <property type="evidence" value="ECO:0007669"/>
    <property type="project" value="TreeGrafter"/>
</dbReference>
<evidence type="ECO:0000256" key="3">
    <source>
        <dbReference type="ARBA" id="ARBA00022737"/>
    </source>
</evidence>
<accession>A0AAW1D6H3</accession>
<sequence length="380" mass="43263">MYSIAKIHVLSIVLLSTIVSNTEGIYCPPYCRCSVTNSLRHVKCKGQNLISVDLDVPRSVQWFEVSYNSISELGDYIFMNLGLENIVILDLNHNAINSISLNAFQGLDFVKFIDLSGNHLYRLDPRTFENILSLEHLKLSSNPLRYIPENQPFLISTSLRNLEISHCRISYFPSHTFDSLPNLNTLNISNNDILILHEDVLNTLENLKDLDITNTAIKCDSGWKFLTDWASLKSVNIFGSPCSLKPNDNGVMKKFEKMVLSPELVIPHDEDYDNIGEYIYDSSEKCSCLEEITDDEMKSETSTVSSKTVRKVSQNDYRGMLWLAFLNGLVTGAAISSSAILFWIYCCKYRMRRNDMRTVTTIHYDRAATETPPPSYNDLF</sequence>
<dbReference type="InterPro" id="IPR001611">
    <property type="entry name" value="Leu-rich_rpt"/>
</dbReference>
<keyword evidence="4" id="KW-0472">Membrane</keyword>
<dbReference type="PROSITE" id="PS51450">
    <property type="entry name" value="LRR"/>
    <property type="match status" value="1"/>
</dbReference>
<evidence type="ECO:0000256" key="2">
    <source>
        <dbReference type="ARBA" id="ARBA00022729"/>
    </source>
</evidence>
<comment type="caution">
    <text evidence="6">The sequence shown here is derived from an EMBL/GenBank/DDBJ whole genome shotgun (WGS) entry which is preliminary data.</text>
</comment>
<dbReference type="Pfam" id="PF13855">
    <property type="entry name" value="LRR_8"/>
    <property type="match status" value="2"/>
</dbReference>
<evidence type="ECO:0000313" key="7">
    <source>
        <dbReference type="Proteomes" id="UP001461498"/>
    </source>
</evidence>
<feature type="transmembrane region" description="Helical" evidence="4">
    <location>
        <begin position="320"/>
        <end position="347"/>
    </location>
</feature>
<dbReference type="SMART" id="SM00369">
    <property type="entry name" value="LRR_TYP"/>
    <property type="match status" value="5"/>
</dbReference>
<dbReference type="InterPro" id="IPR003591">
    <property type="entry name" value="Leu-rich_rpt_typical-subtyp"/>
</dbReference>
<evidence type="ECO:0000313" key="6">
    <source>
        <dbReference type="EMBL" id="KAK9506356.1"/>
    </source>
</evidence>
<protein>
    <submittedName>
        <fullName evidence="6">Uncharacterized protein</fullName>
    </submittedName>
</protein>
<organism evidence="6 7">
    <name type="scientific">Rhynocoris fuscipes</name>
    <dbReference type="NCBI Taxonomy" id="488301"/>
    <lineage>
        <taxon>Eukaryota</taxon>
        <taxon>Metazoa</taxon>
        <taxon>Ecdysozoa</taxon>
        <taxon>Arthropoda</taxon>
        <taxon>Hexapoda</taxon>
        <taxon>Insecta</taxon>
        <taxon>Pterygota</taxon>
        <taxon>Neoptera</taxon>
        <taxon>Paraneoptera</taxon>
        <taxon>Hemiptera</taxon>
        <taxon>Heteroptera</taxon>
        <taxon>Panheteroptera</taxon>
        <taxon>Cimicomorpha</taxon>
        <taxon>Reduviidae</taxon>
        <taxon>Harpactorinae</taxon>
        <taxon>Harpactorini</taxon>
        <taxon>Rhynocoris</taxon>
    </lineage>
</organism>
<evidence type="ECO:0000256" key="5">
    <source>
        <dbReference type="SAM" id="SignalP"/>
    </source>
</evidence>
<keyword evidence="7" id="KW-1185">Reference proteome</keyword>
<dbReference type="Gene3D" id="3.80.10.10">
    <property type="entry name" value="Ribonuclease Inhibitor"/>
    <property type="match status" value="2"/>
</dbReference>